<evidence type="ECO:0000313" key="2">
    <source>
        <dbReference type="Proteomes" id="UP000634672"/>
    </source>
</evidence>
<proteinExistence type="predicted"/>
<sequence length="65" mass="7609">MDNTTKTSAHKLVDIKMGHVGKEIYVDTVYLLPFAIIPVGYPKLKKKQGDRYDESRSHWVEQRIY</sequence>
<reference evidence="1 2" key="1">
    <citation type="submission" date="2020-08" db="EMBL/GenBank/DDBJ databases">
        <title>Genome public.</title>
        <authorList>
            <person name="Liu C."/>
            <person name="Sun Q."/>
        </authorList>
    </citation>
    <scope>NUCLEOTIDE SEQUENCE [LARGE SCALE GENOMIC DNA]</scope>
    <source>
        <strain evidence="1 2">NSJ-66</strain>
    </source>
</reference>
<name>A0ABR7HEH4_9FIRM</name>
<dbReference type="EMBL" id="JACOPB010000019">
    <property type="protein sequence ID" value="MBC5711563.1"/>
    <property type="molecule type" value="Genomic_DNA"/>
</dbReference>
<evidence type="ECO:0000313" key="1">
    <source>
        <dbReference type="EMBL" id="MBC5711563.1"/>
    </source>
</evidence>
<organism evidence="1 2">
    <name type="scientific">Hungatella hominis</name>
    <dbReference type="NCBI Taxonomy" id="2763050"/>
    <lineage>
        <taxon>Bacteria</taxon>
        <taxon>Bacillati</taxon>
        <taxon>Bacillota</taxon>
        <taxon>Clostridia</taxon>
        <taxon>Lachnospirales</taxon>
        <taxon>Lachnospiraceae</taxon>
        <taxon>Hungatella</taxon>
    </lineage>
</organism>
<comment type="caution">
    <text evidence="1">The sequence shown here is derived from an EMBL/GenBank/DDBJ whole genome shotgun (WGS) entry which is preliminary data.</text>
</comment>
<dbReference type="RefSeq" id="WP_187024157.1">
    <property type="nucleotide sequence ID" value="NZ_JACOPB010000019.1"/>
</dbReference>
<gene>
    <name evidence="1" type="ORF">H8S75_26885</name>
</gene>
<keyword evidence="2" id="KW-1185">Reference proteome</keyword>
<protein>
    <submittedName>
        <fullName evidence="1">Uncharacterized protein</fullName>
    </submittedName>
</protein>
<accession>A0ABR7HEH4</accession>
<dbReference type="Proteomes" id="UP000634672">
    <property type="component" value="Unassembled WGS sequence"/>
</dbReference>